<protein>
    <submittedName>
        <fullName evidence="1">Uncharacterized protein</fullName>
    </submittedName>
</protein>
<dbReference type="RefSeq" id="WP_058896448.1">
    <property type="nucleotide sequence ID" value="NZ_CP024996.1"/>
</dbReference>
<accession>A0AAD0UAB5</accession>
<dbReference type="EMBL" id="CP024996">
    <property type="protein sequence ID" value="AYR25728.1"/>
    <property type="molecule type" value="Genomic_DNA"/>
</dbReference>
<organism evidence="1 2">
    <name type="scientific">Herbaspirillum rubrisubalbicans</name>
    <dbReference type="NCBI Taxonomy" id="80842"/>
    <lineage>
        <taxon>Bacteria</taxon>
        <taxon>Pseudomonadati</taxon>
        <taxon>Pseudomonadota</taxon>
        <taxon>Betaproteobacteria</taxon>
        <taxon>Burkholderiales</taxon>
        <taxon>Oxalobacteraceae</taxon>
        <taxon>Herbaspirillum</taxon>
    </lineage>
</organism>
<evidence type="ECO:0000313" key="2">
    <source>
        <dbReference type="Proteomes" id="UP000269199"/>
    </source>
</evidence>
<proteinExistence type="predicted"/>
<dbReference type="Proteomes" id="UP000269199">
    <property type="component" value="Chromosome"/>
</dbReference>
<evidence type="ECO:0000313" key="1">
    <source>
        <dbReference type="EMBL" id="AYR25728.1"/>
    </source>
</evidence>
<sequence>MNTSRSFTFSANWPDPTDDVAEFRLQLGHTVISRIADIGKGTNRDYFRASATTLAFWLADNWWRLRWETLSGNGLPSIDWRLRHELNSAAGGELWPRVMIYSVGDRIAFAPSVGKKTVGGPQAYFDFPVGVVPADDYERELDALLAAILGHCAKMADGEALQTLVAQIARERNDPELAGWRRLEACLGFDADMAPDAVINALVDLEAIAGENGVEEAARAVPGANCPQTLHTVIEATKASTLEIDLGMAAEISEFLSDQALPSAVSPWRMAEVAADHLREIIGIVRGPLNNDELTALLKIRWDDIKAATATARKLPYTARIDGQGKSRVALQNKVPVSLRFELMRQLGDAVWAQEEHFGIVSRSKSDRQRFQRAFANSLLCPFDDIQRELDVANPTPEDMEEVARRYAVHPSVVRYQLVYKGYLPFENASEAVEAV</sequence>
<gene>
    <name evidence="1" type="ORF">RC54_18755</name>
</gene>
<reference evidence="1 2" key="1">
    <citation type="submission" date="2017-11" db="EMBL/GenBank/DDBJ databases">
        <title>Complete genome sequence of Herbaspirillum rubrisubalbicans DSM 11543.</title>
        <authorList>
            <person name="Chen M."/>
            <person name="An Q."/>
        </authorList>
    </citation>
    <scope>NUCLEOTIDE SEQUENCE [LARGE SCALE GENOMIC DNA]</scope>
    <source>
        <strain evidence="1 2">DSM 11543</strain>
    </source>
</reference>
<dbReference type="AlphaFoldDB" id="A0AAD0UAB5"/>
<name>A0AAD0UAB5_9BURK</name>